<gene>
    <name evidence="1" type="ORF">SETIT_4G255200v2</name>
</gene>
<protein>
    <submittedName>
        <fullName evidence="1">Uncharacterized protein</fullName>
    </submittedName>
</protein>
<evidence type="ECO:0000313" key="1">
    <source>
        <dbReference type="EMBL" id="RCV22884.1"/>
    </source>
</evidence>
<organism evidence="1">
    <name type="scientific">Setaria italica</name>
    <name type="common">Foxtail millet</name>
    <name type="synonym">Panicum italicum</name>
    <dbReference type="NCBI Taxonomy" id="4555"/>
    <lineage>
        <taxon>Eukaryota</taxon>
        <taxon>Viridiplantae</taxon>
        <taxon>Streptophyta</taxon>
        <taxon>Embryophyta</taxon>
        <taxon>Tracheophyta</taxon>
        <taxon>Spermatophyta</taxon>
        <taxon>Magnoliopsida</taxon>
        <taxon>Liliopsida</taxon>
        <taxon>Poales</taxon>
        <taxon>Poaceae</taxon>
        <taxon>PACMAD clade</taxon>
        <taxon>Panicoideae</taxon>
        <taxon>Panicodae</taxon>
        <taxon>Paniceae</taxon>
        <taxon>Cenchrinae</taxon>
        <taxon>Setaria</taxon>
    </lineage>
</organism>
<reference evidence="1" key="1">
    <citation type="journal article" date="2012" name="Nat. Biotechnol.">
        <title>Reference genome sequence of the model plant Setaria.</title>
        <authorList>
            <person name="Bennetzen J.L."/>
            <person name="Schmutz J."/>
            <person name="Wang H."/>
            <person name="Percifield R."/>
            <person name="Hawkins J."/>
            <person name="Pontaroli A.C."/>
            <person name="Estep M."/>
            <person name="Feng L."/>
            <person name="Vaughn J.N."/>
            <person name="Grimwood J."/>
            <person name="Jenkins J."/>
            <person name="Barry K."/>
            <person name="Lindquist E."/>
            <person name="Hellsten U."/>
            <person name="Deshpande S."/>
            <person name="Wang X."/>
            <person name="Wu X."/>
            <person name="Mitros T."/>
            <person name="Triplett J."/>
            <person name="Yang X."/>
            <person name="Ye C.Y."/>
            <person name="Mauro-Herrera M."/>
            <person name="Wang L."/>
            <person name="Li P."/>
            <person name="Sharma M."/>
            <person name="Sharma R."/>
            <person name="Ronald P.C."/>
            <person name="Panaud O."/>
            <person name="Kellogg E.A."/>
            <person name="Brutnell T.P."/>
            <person name="Doust A.N."/>
            <person name="Tuskan G.A."/>
            <person name="Rokhsar D."/>
            <person name="Devos K.M."/>
        </authorList>
    </citation>
    <scope>NUCLEOTIDE SEQUENCE [LARGE SCALE GENOMIC DNA]</scope>
    <source>
        <strain evidence="1">Yugu1</strain>
    </source>
</reference>
<sequence length="179" mass="19447">MAELGLWGVAAAEELFRHRISFFVGFEVDPFVFSGDVRPAGGSSFVSFDFGRLKEATADPLRLAFPLLAAVWGGRVEWNFCGVRVVHGCLLSSLDSVLGLLDPFLMLPELVTRASGLRFVEEVRGGAKSRRLTADVLLPRTSCSYPKLGVRSSIWLGEFGGLMLGCQPWRTVGVAGILL</sequence>
<name>A0A368QYI2_SETIT</name>
<dbReference type="AlphaFoldDB" id="A0A368QYI2"/>
<proteinExistence type="predicted"/>
<dbReference type="EMBL" id="CM003531">
    <property type="protein sequence ID" value="RCV22884.1"/>
    <property type="molecule type" value="Genomic_DNA"/>
</dbReference>
<accession>A0A368QYI2</accession>
<reference evidence="1" key="2">
    <citation type="submission" date="2015-07" db="EMBL/GenBank/DDBJ databases">
        <authorList>
            <person name="Noorani M."/>
        </authorList>
    </citation>
    <scope>NUCLEOTIDE SEQUENCE</scope>
    <source>
        <strain evidence="1">Yugu1</strain>
    </source>
</reference>